<name>A0A1G9IW15_9FIRM</name>
<evidence type="ECO:0000256" key="1">
    <source>
        <dbReference type="SAM" id="Phobius"/>
    </source>
</evidence>
<dbReference type="Proteomes" id="UP000199068">
    <property type="component" value="Unassembled WGS sequence"/>
</dbReference>
<keyword evidence="1" id="KW-0812">Transmembrane</keyword>
<dbReference type="RefSeq" id="WP_092722339.1">
    <property type="nucleotide sequence ID" value="NZ_FNGW01000001.1"/>
</dbReference>
<proteinExistence type="predicted"/>
<dbReference type="STRING" id="1121325.SAMN04515677_101405"/>
<dbReference type="PANTHER" id="PTHR37305">
    <property type="entry name" value="INTEGRAL MEMBRANE PROTEIN-RELATED"/>
    <property type="match status" value="1"/>
</dbReference>
<evidence type="ECO:0000313" key="3">
    <source>
        <dbReference type="Proteomes" id="UP000199068"/>
    </source>
</evidence>
<evidence type="ECO:0000313" key="2">
    <source>
        <dbReference type="EMBL" id="SDL29312.1"/>
    </source>
</evidence>
<feature type="transmembrane region" description="Helical" evidence="1">
    <location>
        <begin position="315"/>
        <end position="333"/>
    </location>
</feature>
<accession>A0A1G9IW15</accession>
<feature type="transmembrane region" description="Helical" evidence="1">
    <location>
        <begin position="160"/>
        <end position="188"/>
    </location>
</feature>
<feature type="transmembrane region" description="Helical" evidence="1">
    <location>
        <begin position="16"/>
        <end position="36"/>
    </location>
</feature>
<sequence>MLTWEIKKIIKEKTSIIALVLLAVMFLQISFIKPMLETQNEYFDESKKEYFIDKRDKEVIANEKLQNKVEQINEIIKSIPSDGQTKALSKMSNEKIKLDDGSKYENVDFYKVFSYRVDFGLSIMIMIIILVMICSNLYVDEQISNVSTIMLSSKNKNKALNSKLLIAVFLPVILYGVYILGTGIITYIQYGKPLNGSLQAYRISDIALLIKPLTINQYVINQMVTSVFMLMGISLASLLSSFISDNSVKSIGLSVGFIALGKILTMFKFLPTKILQLLGISNYVDVIMGMGKISGFYNGSINIMSKSLDLSNVCLAVYALIVVIGVLANIYCIKKVLTK</sequence>
<keyword evidence="1" id="KW-0472">Membrane</keyword>
<organism evidence="2 3">
    <name type="scientific">Romboutsia lituseburensis DSM 797</name>
    <dbReference type="NCBI Taxonomy" id="1121325"/>
    <lineage>
        <taxon>Bacteria</taxon>
        <taxon>Bacillati</taxon>
        <taxon>Bacillota</taxon>
        <taxon>Clostridia</taxon>
        <taxon>Peptostreptococcales</taxon>
        <taxon>Peptostreptococcaceae</taxon>
        <taxon>Romboutsia</taxon>
    </lineage>
</organism>
<protein>
    <recommendedName>
        <fullName evidence="4">ABC-2 family transporter protein</fullName>
    </recommendedName>
</protein>
<dbReference type="PANTHER" id="PTHR37305:SF1">
    <property type="entry name" value="MEMBRANE PROTEIN"/>
    <property type="match status" value="1"/>
</dbReference>
<keyword evidence="1" id="KW-1133">Transmembrane helix</keyword>
<reference evidence="2 3" key="1">
    <citation type="submission" date="2016-10" db="EMBL/GenBank/DDBJ databases">
        <authorList>
            <person name="de Groot N.N."/>
        </authorList>
    </citation>
    <scope>NUCLEOTIDE SEQUENCE [LARGE SCALE GENOMIC DNA]</scope>
    <source>
        <strain evidence="2 3">DSM 797</strain>
    </source>
</reference>
<dbReference type="EMBL" id="FNGW01000001">
    <property type="protein sequence ID" value="SDL29312.1"/>
    <property type="molecule type" value="Genomic_DNA"/>
</dbReference>
<evidence type="ECO:0008006" key="4">
    <source>
        <dbReference type="Google" id="ProtNLM"/>
    </source>
</evidence>
<keyword evidence="3" id="KW-1185">Reference proteome</keyword>
<gene>
    <name evidence="2" type="ORF">SAMN04515677_101405</name>
</gene>
<feature type="transmembrane region" description="Helical" evidence="1">
    <location>
        <begin position="251"/>
        <end position="270"/>
    </location>
</feature>
<feature type="transmembrane region" description="Helical" evidence="1">
    <location>
        <begin position="119"/>
        <end position="139"/>
    </location>
</feature>
<feature type="transmembrane region" description="Helical" evidence="1">
    <location>
        <begin position="218"/>
        <end position="239"/>
    </location>
</feature>
<dbReference type="AlphaFoldDB" id="A0A1G9IW15"/>